<protein>
    <submittedName>
        <fullName evidence="1">Ankyrin repeat-containing protein</fullName>
    </submittedName>
</protein>
<dbReference type="EMBL" id="LNYV01000013">
    <property type="protein sequence ID" value="KTD58646.1"/>
    <property type="molecule type" value="Genomic_DNA"/>
</dbReference>
<reference evidence="1 2" key="1">
    <citation type="submission" date="2015-11" db="EMBL/GenBank/DDBJ databases">
        <title>Genomic analysis of 38 Legionella species identifies large and diverse effector repertoires.</title>
        <authorList>
            <person name="Burstein D."/>
            <person name="Amaro F."/>
            <person name="Zusman T."/>
            <person name="Lifshitz Z."/>
            <person name="Cohen O."/>
            <person name="Gilbert J.A."/>
            <person name="Pupko T."/>
            <person name="Shuman H.A."/>
            <person name="Segal G."/>
        </authorList>
    </citation>
    <scope>NUCLEOTIDE SEQUENCE [LARGE SCALE GENOMIC DNA]</scope>
    <source>
        <strain evidence="1 2">Mt.St.Helens-4</strain>
    </source>
</reference>
<comment type="caution">
    <text evidence="1">The sequence shown here is derived from an EMBL/GenBank/DDBJ whole genome shotgun (WGS) entry which is preliminary data.</text>
</comment>
<dbReference type="Proteomes" id="UP000054621">
    <property type="component" value="Unassembled WGS sequence"/>
</dbReference>
<evidence type="ECO:0000313" key="1">
    <source>
        <dbReference type="EMBL" id="KTD58646.1"/>
    </source>
</evidence>
<organism evidence="1 2">
    <name type="scientific">Legionella sainthelensi</name>
    <dbReference type="NCBI Taxonomy" id="28087"/>
    <lineage>
        <taxon>Bacteria</taxon>
        <taxon>Pseudomonadati</taxon>
        <taxon>Pseudomonadota</taxon>
        <taxon>Gammaproteobacteria</taxon>
        <taxon>Legionellales</taxon>
        <taxon>Legionellaceae</taxon>
        <taxon>Legionella</taxon>
    </lineage>
</organism>
<name>A0A0W0YQ21_9GAMM</name>
<dbReference type="PATRIC" id="fig|28087.4.peg.1336"/>
<evidence type="ECO:0000313" key="2">
    <source>
        <dbReference type="Proteomes" id="UP000054621"/>
    </source>
</evidence>
<dbReference type="eggNOG" id="COG0666">
    <property type="taxonomic scope" value="Bacteria"/>
</dbReference>
<proteinExistence type="predicted"/>
<sequence length="607" mass="68887">MPRDSVNTEQYLVIRNLNNYLKYHNLPLKVNEDGICHALSTLYIQYTLEGKEKEFEKLLSFVAQKIPAESNEFPDAELFILVEKIIALQEGKSTRNKYSQSNSHEQLQVKGQNLESVFQIGLQTNIDNWAEIVRDINLRDNEVMRVSSLQHTIAIARDKEGNYKVYDPNNSNINQKFQNEQEMVQWLSKEAFNFSLVSSGSDKLDMNISVISHQPSPIDRNFPDKNDLLGKYLTPEQKRLDAKLGGGLHFAMKFDDAKAAEYILNDSETNLINLDDNEIRRIALCAVVRDSANALGKLLENLKNEKIDALDAVFYYALSSGSARCIEKFLENPHMSELYADCIEMQYEETLKNVCKGLNEQLIGKVMKDVLDKQGQDVFNPALVSELIEISIEKQNAHAISLLAKRITNFDQIISSNNRLGFLKAAIENNDPVMVRSLITNLKISPDELNCLNMGLSVVNKYNVEIFITLKESGYQFTPEADELIVSKKARSIGILQNLGIALIRFSEFLTNQNKIQVDNDKVQQFAPKEICDVDEKNVKPFSNNGGQKSNKAVIEIDSDDEYANAVKQNVRVFNEFKEKLYSIISPSRSPEITAETNERSFKLTPN</sequence>
<dbReference type="AlphaFoldDB" id="A0A0W0YQ21"/>
<gene>
    <name evidence="1" type="ORF">Lsai_1253</name>
</gene>
<accession>A0A0W0YQ21</accession>